<accession>A0A502L1I5</accession>
<dbReference type="Proteomes" id="UP000315303">
    <property type="component" value="Unassembled WGS sequence"/>
</dbReference>
<comment type="caution">
    <text evidence="2">The sequence shown here is derived from an EMBL/GenBank/DDBJ whole genome shotgun (WGS) entry which is preliminary data.</text>
</comment>
<dbReference type="EMBL" id="SAWY01000018">
    <property type="protein sequence ID" value="TPH15853.1"/>
    <property type="molecule type" value="Genomic_DNA"/>
</dbReference>
<dbReference type="Pfam" id="PF00497">
    <property type="entry name" value="SBP_bac_3"/>
    <property type="match status" value="1"/>
</dbReference>
<dbReference type="RefSeq" id="WP_140602863.1">
    <property type="nucleotide sequence ID" value="NZ_SAWY01000018.1"/>
</dbReference>
<proteinExistence type="predicted"/>
<dbReference type="SUPFAM" id="SSF53850">
    <property type="entry name" value="Periplasmic binding protein-like II"/>
    <property type="match status" value="1"/>
</dbReference>
<reference evidence="2 3" key="1">
    <citation type="submission" date="2019-01" db="EMBL/GenBank/DDBJ databases">
        <title>Litorilituus lipolytica sp. nov., isolated from intertidal sand of the Yellow Sea in China.</title>
        <authorList>
            <person name="Liu A."/>
        </authorList>
    </citation>
    <scope>NUCLEOTIDE SEQUENCE [LARGE SCALE GENOMIC DNA]</scope>
    <source>
        <strain evidence="2 3">RZ04</strain>
    </source>
</reference>
<keyword evidence="3" id="KW-1185">Reference proteome</keyword>
<protein>
    <submittedName>
        <fullName evidence="2">Transporter substrate-binding domain-containing protein</fullName>
    </submittedName>
</protein>
<evidence type="ECO:0000313" key="3">
    <source>
        <dbReference type="Proteomes" id="UP000315303"/>
    </source>
</evidence>
<dbReference type="AlphaFoldDB" id="A0A502L1I5"/>
<evidence type="ECO:0000313" key="2">
    <source>
        <dbReference type="EMBL" id="TPH15853.1"/>
    </source>
</evidence>
<dbReference type="OrthoDB" id="8587856at2"/>
<name>A0A502L1I5_9GAMM</name>
<gene>
    <name evidence="2" type="ORF">EPA86_07750</name>
</gene>
<dbReference type="PANTHER" id="PTHR38834:SF3">
    <property type="entry name" value="SOLUTE-BINDING PROTEIN FAMILY 3_N-TERMINAL DOMAIN-CONTAINING PROTEIN"/>
    <property type="match status" value="1"/>
</dbReference>
<dbReference type="InterPro" id="IPR001638">
    <property type="entry name" value="Solute-binding_3/MltF_N"/>
</dbReference>
<feature type="domain" description="Solute-binding protein family 3/N-terminal" evidence="1">
    <location>
        <begin position="53"/>
        <end position="266"/>
    </location>
</feature>
<sequence>MYFSKLTAMFMSFNLSAKLALFCNGIALRVVLLCLACLSFTIKAQTVEVLTEYLPPFQQQNDDGSLGGYATEVIHRLFEITQDEADIKVIPWARAYDRALNEKNILIYSISHTKKRHELFHWVGSLRYEQFHFWGLKTNFSQPISELPLLKNISVAATNEHNSEQYLTEHGFNNVYRVVNNNQPIQMLYNHRVNMILGNSLIIKSQAIDLGFQESLLMPIASAPELDNSLDIAFSKTSDIDLVKRFQAAFKQLEESGELAEIKVKWRIFDDGIF</sequence>
<organism evidence="2 3">
    <name type="scientific">Litorilituus lipolyticus</name>
    <dbReference type="NCBI Taxonomy" id="2491017"/>
    <lineage>
        <taxon>Bacteria</taxon>
        <taxon>Pseudomonadati</taxon>
        <taxon>Pseudomonadota</taxon>
        <taxon>Gammaproteobacteria</taxon>
        <taxon>Alteromonadales</taxon>
        <taxon>Colwelliaceae</taxon>
        <taxon>Litorilituus</taxon>
    </lineage>
</organism>
<dbReference type="PANTHER" id="PTHR38834">
    <property type="entry name" value="PERIPLASMIC SUBSTRATE BINDING PROTEIN FAMILY 3"/>
    <property type="match status" value="1"/>
</dbReference>
<evidence type="ECO:0000259" key="1">
    <source>
        <dbReference type="Pfam" id="PF00497"/>
    </source>
</evidence>
<dbReference type="Gene3D" id="3.40.190.10">
    <property type="entry name" value="Periplasmic binding protein-like II"/>
    <property type="match status" value="2"/>
</dbReference>